<dbReference type="GO" id="GO:0008270">
    <property type="term" value="F:zinc ion binding"/>
    <property type="evidence" value="ECO:0007669"/>
    <property type="project" value="UniProtKB-UniRule"/>
</dbReference>
<proteinExistence type="inferred from homology"/>
<dbReference type="GO" id="GO:0016151">
    <property type="term" value="F:nickel cation binding"/>
    <property type="evidence" value="ECO:0007669"/>
    <property type="project" value="UniProtKB-UniRule"/>
</dbReference>
<dbReference type="Gene3D" id="3.30.2320.80">
    <property type="match status" value="1"/>
</dbReference>
<dbReference type="PANTHER" id="PTHR34535">
    <property type="entry name" value="HYDROGENASE MATURATION FACTOR HYPA"/>
    <property type="match status" value="1"/>
</dbReference>
<evidence type="ECO:0000313" key="7">
    <source>
        <dbReference type="Proteomes" id="UP000198588"/>
    </source>
</evidence>
<feature type="binding site" evidence="5">
    <location>
        <position position="2"/>
    </location>
    <ligand>
        <name>Ni(2+)</name>
        <dbReference type="ChEBI" id="CHEBI:49786"/>
    </ligand>
</feature>
<dbReference type="AlphaFoldDB" id="A0A1G5ZW54"/>
<name>A0A1G5ZW54_9HYPH</name>
<evidence type="ECO:0000256" key="4">
    <source>
        <dbReference type="ARBA" id="ARBA00022833"/>
    </source>
</evidence>
<dbReference type="GO" id="GO:0051604">
    <property type="term" value="P:protein maturation"/>
    <property type="evidence" value="ECO:0007669"/>
    <property type="project" value="InterPro"/>
</dbReference>
<protein>
    <recommendedName>
        <fullName evidence="5">Hydrogenase maturation factor HypA</fullName>
    </recommendedName>
</protein>
<dbReference type="NCBIfam" id="TIGR00100">
    <property type="entry name" value="hypA"/>
    <property type="match status" value="1"/>
</dbReference>
<dbReference type="InterPro" id="IPR020538">
    <property type="entry name" value="Hydgase_Ni_incorp_HypA/HybF_CS"/>
</dbReference>
<evidence type="ECO:0000256" key="5">
    <source>
        <dbReference type="HAMAP-Rule" id="MF_00213"/>
    </source>
</evidence>
<dbReference type="PROSITE" id="PS01249">
    <property type="entry name" value="HYPA"/>
    <property type="match status" value="1"/>
</dbReference>
<evidence type="ECO:0000313" key="6">
    <source>
        <dbReference type="EMBL" id="SDA98892.1"/>
    </source>
</evidence>
<gene>
    <name evidence="5" type="primary">hypA</name>
    <name evidence="6" type="ORF">SAMN02927914_06374</name>
</gene>
<dbReference type="PIRSF" id="PIRSF004761">
    <property type="entry name" value="Hydrgn_mat_HypA"/>
    <property type="match status" value="1"/>
</dbReference>
<evidence type="ECO:0000256" key="1">
    <source>
        <dbReference type="ARBA" id="ARBA00010748"/>
    </source>
</evidence>
<dbReference type="PANTHER" id="PTHR34535:SF3">
    <property type="entry name" value="HYDROGENASE MATURATION FACTOR HYPA"/>
    <property type="match status" value="1"/>
</dbReference>
<organism evidence="6 7">
    <name type="scientific">Mesorhizobium qingshengii</name>
    <dbReference type="NCBI Taxonomy" id="1165689"/>
    <lineage>
        <taxon>Bacteria</taxon>
        <taxon>Pseudomonadati</taxon>
        <taxon>Pseudomonadota</taxon>
        <taxon>Alphaproteobacteria</taxon>
        <taxon>Hyphomicrobiales</taxon>
        <taxon>Phyllobacteriaceae</taxon>
        <taxon>Mesorhizobium</taxon>
    </lineage>
</organism>
<dbReference type="STRING" id="1165689.SAMN02927914_06374"/>
<dbReference type="HAMAP" id="MF_00213">
    <property type="entry name" value="HypA_HybF"/>
    <property type="match status" value="1"/>
</dbReference>
<comment type="function">
    <text evidence="5">Involved in the maturation of [NiFe] hydrogenases. Required for nickel insertion into the metal center of the hydrogenase.</text>
</comment>
<feature type="binding site" evidence="5">
    <location>
        <position position="88"/>
    </location>
    <ligand>
        <name>Zn(2+)</name>
        <dbReference type="ChEBI" id="CHEBI:29105"/>
    </ligand>
</feature>
<feature type="binding site" evidence="5">
    <location>
        <position position="86"/>
    </location>
    <ligand>
        <name>Zn(2+)</name>
        <dbReference type="ChEBI" id="CHEBI:29105"/>
    </ligand>
</feature>
<sequence>MHELGITRNIVSIVEEAAKGRRVRRVTLDVGQFSGVMPDAILFCFDIVAKGTLLDGARLDIRKIGGRASCRTCHATFETATLYQACACGSHAIDRLAGEELKIREMEIEEAA</sequence>
<keyword evidence="3 5" id="KW-0479">Metal-binding</keyword>
<keyword evidence="4 5" id="KW-0862">Zinc</keyword>
<reference evidence="6 7" key="1">
    <citation type="submission" date="2016-10" db="EMBL/GenBank/DDBJ databases">
        <authorList>
            <person name="de Groot N.N."/>
        </authorList>
    </citation>
    <scope>NUCLEOTIDE SEQUENCE [LARGE SCALE GENOMIC DNA]</scope>
    <source>
        <strain evidence="6 7">CGMCC 1.12097</strain>
    </source>
</reference>
<dbReference type="Pfam" id="PF01155">
    <property type="entry name" value="HypA"/>
    <property type="match status" value="1"/>
</dbReference>
<dbReference type="InterPro" id="IPR000688">
    <property type="entry name" value="HypA/HybF"/>
</dbReference>
<dbReference type="Proteomes" id="UP000198588">
    <property type="component" value="Unassembled WGS sequence"/>
</dbReference>
<evidence type="ECO:0000256" key="2">
    <source>
        <dbReference type="ARBA" id="ARBA00022596"/>
    </source>
</evidence>
<comment type="similarity">
    <text evidence="1 5">Belongs to the HypA/HybF family.</text>
</comment>
<dbReference type="EMBL" id="FMXM01000036">
    <property type="protein sequence ID" value="SDA98892.1"/>
    <property type="molecule type" value="Genomic_DNA"/>
</dbReference>
<feature type="binding site" evidence="5">
    <location>
        <position position="70"/>
    </location>
    <ligand>
        <name>Zn(2+)</name>
        <dbReference type="ChEBI" id="CHEBI:29105"/>
    </ligand>
</feature>
<evidence type="ECO:0000256" key="3">
    <source>
        <dbReference type="ARBA" id="ARBA00022723"/>
    </source>
</evidence>
<feature type="binding site" evidence="5">
    <location>
        <position position="73"/>
    </location>
    <ligand>
        <name>Zn(2+)</name>
        <dbReference type="ChEBI" id="CHEBI:29105"/>
    </ligand>
</feature>
<keyword evidence="2 5" id="KW-0533">Nickel</keyword>
<dbReference type="RefSeq" id="WP_038655190.1">
    <property type="nucleotide sequence ID" value="NZ_FMXM01000036.1"/>
</dbReference>
<accession>A0A1G5ZW54</accession>
<dbReference type="OrthoDB" id="288014at2"/>